<sequence length="115" mass="13071">MVEVEKAGYFSFSVDSTPGISHTDQLTLIIRYVSPEDGLPTDRFLTFLNLKDHSGKSITDLIFNYITTELEIDFRKCRGLSYDNAANMASKHNGMQQKHYRKISLQDLSHALVTL</sequence>
<dbReference type="Proteomes" id="UP001054945">
    <property type="component" value="Unassembled WGS sequence"/>
</dbReference>
<accession>A0AAV4U398</accession>
<dbReference type="AlphaFoldDB" id="A0AAV4U398"/>
<comment type="caution">
    <text evidence="1">The sequence shown here is derived from an EMBL/GenBank/DDBJ whole genome shotgun (WGS) entry which is preliminary data.</text>
</comment>
<protein>
    <submittedName>
        <fullName evidence="1">Zinc finger MYM-type protein 1</fullName>
    </submittedName>
</protein>
<gene>
    <name evidence="1" type="primary">ALC60_12158</name>
    <name evidence="1" type="ORF">CEXT_677291</name>
</gene>
<dbReference type="PANTHER" id="PTHR45749">
    <property type="match status" value="1"/>
</dbReference>
<organism evidence="1 2">
    <name type="scientific">Caerostris extrusa</name>
    <name type="common">Bark spider</name>
    <name type="synonym">Caerostris bankana</name>
    <dbReference type="NCBI Taxonomy" id="172846"/>
    <lineage>
        <taxon>Eukaryota</taxon>
        <taxon>Metazoa</taxon>
        <taxon>Ecdysozoa</taxon>
        <taxon>Arthropoda</taxon>
        <taxon>Chelicerata</taxon>
        <taxon>Arachnida</taxon>
        <taxon>Araneae</taxon>
        <taxon>Araneomorphae</taxon>
        <taxon>Entelegynae</taxon>
        <taxon>Araneoidea</taxon>
        <taxon>Araneidae</taxon>
        <taxon>Caerostris</taxon>
    </lineage>
</organism>
<keyword evidence="2" id="KW-1185">Reference proteome</keyword>
<name>A0AAV4U398_CAEEX</name>
<dbReference type="PANTHER" id="PTHR45749:SF23">
    <property type="entry name" value="ZINC FINGER MYM-TYPE PROTEIN 1-LIKE"/>
    <property type="match status" value="1"/>
</dbReference>
<evidence type="ECO:0000313" key="1">
    <source>
        <dbReference type="EMBL" id="GIY52222.1"/>
    </source>
</evidence>
<reference evidence="1 2" key="1">
    <citation type="submission" date="2021-06" db="EMBL/GenBank/DDBJ databases">
        <title>Caerostris extrusa draft genome.</title>
        <authorList>
            <person name="Kono N."/>
            <person name="Arakawa K."/>
        </authorList>
    </citation>
    <scope>NUCLEOTIDE SEQUENCE [LARGE SCALE GENOMIC DNA]</scope>
</reference>
<dbReference type="EMBL" id="BPLR01012213">
    <property type="protein sequence ID" value="GIY52222.1"/>
    <property type="molecule type" value="Genomic_DNA"/>
</dbReference>
<proteinExistence type="predicted"/>
<evidence type="ECO:0000313" key="2">
    <source>
        <dbReference type="Proteomes" id="UP001054945"/>
    </source>
</evidence>